<dbReference type="EMBL" id="VLTJ01000044">
    <property type="protein sequence ID" value="TSH88449.1"/>
    <property type="molecule type" value="Genomic_DNA"/>
</dbReference>
<comment type="caution">
    <text evidence="2">The sequence shown here is derived from an EMBL/GenBank/DDBJ whole genome shotgun (WGS) entry which is preliminary data.</text>
</comment>
<feature type="region of interest" description="Disordered" evidence="1">
    <location>
        <begin position="1"/>
        <end position="28"/>
    </location>
</feature>
<gene>
    <name evidence="2" type="ORF">FOZ76_26540</name>
</gene>
<evidence type="ECO:0000256" key="1">
    <source>
        <dbReference type="SAM" id="MobiDB-lite"/>
    </source>
</evidence>
<dbReference type="OrthoDB" id="9798683at2"/>
<dbReference type="InterPro" id="IPR010843">
    <property type="entry name" value="Uncharacterised_AroM"/>
</dbReference>
<protein>
    <submittedName>
        <fullName evidence="2">AroM family protein</fullName>
    </submittedName>
</protein>
<accession>A0A556A6E0</accession>
<keyword evidence="3" id="KW-1185">Reference proteome</keyword>
<evidence type="ECO:0000313" key="3">
    <source>
        <dbReference type="Proteomes" id="UP000318405"/>
    </source>
</evidence>
<evidence type="ECO:0000313" key="2">
    <source>
        <dbReference type="EMBL" id="TSH88449.1"/>
    </source>
</evidence>
<dbReference type="AlphaFoldDB" id="A0A556A6E0"/>
<proteinExistence type="predicted"/>
<organism evidence="2 3">
    <name type="scientific">Verticiella sediminum</name>
    <dbReference type="NCBI Taxonomy" id="1247510"/>
    <lineage>
        <taxon>Bacteria</taxon>
        <taxon>Pseudomonadati</taxon>
        <taxon>Pseudomonadota</taxon>
        <taxon>Betaproteobacteria</taxon>
        <taxon>Burkholderiales</taxon>
        <taxon>Alcaligenaceae</taxon>
        <taxon>Verticiella</taxon>
    </lineage>
</organism>
<dbReference type="RefSeq" id="WP_143951318.1">
    <property type="nucleotide sequence ID" value="NZ_BAABMB010000002.1"/>
</dbReference>
<sequence>MTATARPPEGGAIPPAGDPLQAASTSVRPSAPPRVAFLTIGQAPRSDVVPEMAEVLGADVTVDEFGVLDEATDAELAALAPRTDGAYRFATRLRDGRQIELDKVATEARLAALMQRIDGRGYDVLVPLCTGTAIPRLATLVLEPQQVVDHLLAALSVHARRIGLMLPLREQLEGFHLAVPLACEVSLAHASPYESDRARAREAFRQAGAALADCDVVVMHCMGYAAWMHAEVQRASGRPTLLSNRIVADALAQLLARA</sequence>
<dbReference type="Pfam" id="PF07302">
    <property type="entry name" value="AroM"/>
    <property type="match status" value="1"/>
</dbReference>
<reference evidence="2 3" key="1">
    <citation type="submission" date="2019-07" db="EMBL/GenBank/DDBJ databases">
        <title>Qingshengfaniella alkalisoli gen. nov., sp. nov., isolated from saline soil.</title>
        <authorList>
            <person name="Xu L."/>
            <person name="Huang X.-X."/>
            <person name="Sun J.-Q."/>
        </authorList>
    </citation>
    <scope>NUCLEOTIDE SEQUENCE [LARGE SCALE GENOMIC DNA]</scope>
    <source>
        <strain evidence="2 3">DSM 27279</strain>
    </source>
</reference>
<name>A0A556A6E0_9BURK</name>
<dbReference type="Proteomes" id="UP000318405">
    <property type="component" value="Unassembled WGS sequence"/>
</dbReference>